<dbReference type="SUPFAM" id="SSF57701">
    <property type="entry name" value="Zn2/Cys6 DNA-binding domain"/>
    <property type="match status" value="1"/>
</dbReference>
<dbReference type="CDD" id="cd12148">
    <property type="entry name" value="fungal_TF_MHR"/>
    <property type="match status" value="1"/>
</dbReference>
<dbReference type="GO" id="GO:0008270">
    <property type="term" value="F:zinc ion binding"/>
    <property type="evidence" value="ECO:0007669"/>
    <property type="project" value="InterPro"/>
</dbReference>
<evidence type="ECO:0000256" key="2">
    <source>
        <dbReference type="ARBA" id="ARBA00022723"/>
    </source>
</evidence>
<comment type="subcellular location">
    <subcellularLocation>
        <location evidence="1">Nucleus</location>
    </subcellularLocation>
</comment>
<feature type="compositionally biased region" description="Basic and acidic residues" evidence="6">
    <location>
        <begin position="53"/>
        <end position="65"/>
    </location>
</feature>
<accession>A0AA35M072</accession>
<gene>
    <name evidence="8" type="ORF">CCHLO57077_00013167</name>
</gene>
<feature type="domain" description="Zn(2)-C6 fungal-type" evidence="7">
    <location>
        <begin position="21"/>
        <end position="53"/>
    </location>
</feature>
<keyword evidence="5" id="KW-0539">Nucleus</keyword>
<reference evidence="8" key="1">
    <citation type="submission" date="2023-01" db="EMBL/GenBank/DDBJ databases">
        <authorList>
            <person name="Piombo E."/>
        </authorList>
    </citation>
    <scope>NUCLEOTIDE SEQUENCE</scope>
</reference>
<evidence type="ECO:0000256" key="3">
    <source>
        <dbReference type="ARBA" id="ARBA00023015"/>
    </source>
</evidence>
<dbReference type="Gene3D" id="4.10.240.10">
    <property type="entry name" value="Zn(2)-C6 fungal-type DNA-binding domain"/>
    <property type="match status" value="1"/>
</dbReference>
<dbReference type="Pfam" id="PF04082">
    <property type="entry name" value="Fungal_trans"/>
    <property type="match status" value="1"/>
</dbReference>
<evidence type="ECO:0000256" key="5">
    <source>
        <dbReference type="ARBA" id="ARBA00023242"/>
    </source>
</evidence>
<dbReference type="GO" id="GO:0000981">
    <property type="term" value="F:DNA-binding transcription factor activity, RNA polymerase II-specific"/>
    <property type="evidence" value="ECO:0007669"/>
    <property type="project" value="InterPro"/>
</dbReference>
<evidence type="ECO:0000259" key="7">
    <source>
        <dbReference type="PROSITE" id="PS50048"/>
    </source>
</evidence>
<keyword evidence="3" id="KW-0805">Transcription regulation</keyword>
<dbReference type="AlphaFoldDB" id="A0AA35M072"/>
<dbReference type="PANTHER" id="PTHR47338:SF5">
    <property type="entry name" value="ZN(II)2CYS6 TRANSCRIPTION FACTOR (EUROFUNG)"/>
    <property type="match status" value="1"/>
</dbReference>
<dbReference type="PANTHER" id="PTHR47338">
    <property type="entry name" value="ZN(II)2CYS6 TRANSCRIPTION FACTOR (EUROFUNG)-RELATED"/>
    <property type="match status" value="1"/>
</dbReference>
<dbReference type="InterPro" id="IPR007219">
    <property type="entry name" value="XnlR_reg_dom"/>
</dbReference>
<dbReference type="GO" id="GO:0005634">
    <property type="term" value="C:nucleus"/>
    <property type="evidence" value="ECO:0007669"/>
    <property type="project" value="UniProtKB-SubCell"/>
</dbReference>
<name>A0AA35M072_9HYPO</name>
<protein>
    <recommendedName>
        <fullName evidence="7">Zn(2)-C6 fungal-type domain-containing protein</fullName>
    </recommendedName>
</protein>
<comment type="caution">
    <text evidence="8">The sequence shown here is derived from an EMBL/GenBank/DDBJ whole genome shotgun (WGS) entry which is preliminary data.</text>
</comment>
<keyword evidence="4" id="KW-0804">Transcription</keyword>
<dbReference type="InterPro" id="IPR001138">
    <property type="entry name" value="Zn2Cys6_DnaBD"/>
</dbReference>
<proteinExistence type="predicted"/>
<dbReference type="InterPro" id="IPR050815">
    <property type="entry name" value="TF_fung"/>
</dbReference>
<dbReference type="InterPro" id="IPR036864">
    <property type="entry name" value="Zn2-C6_fun-type_DNA-bd_sf"/>
</dbReference>
<dbReference type="GO" id="GO:0003677">
    <property type="term" value="F:DNA binding"/>
    <property type="evidence" value="ECO:0007669"/>
    <property type="project" value="InterPro"/>
</dbReference>
<dbReference type="GO" id="GO:0006351">
    <property type="term" value="P:DNA-templated transcription"/>
    <property type="evidence" value="ECO:0007669"/>
    <property type="project" value="InterPro"/>
</dbReference>
<keyword evidence="2" id="KW-0479">Metal-binding</keyword>
<feature type="region of interest" description="Disordered" evidence="6">
    <location>
        <begin position="53"/>
        <end position="95"/>
    </location>
</feature>
<dbReference type="EMBL" id="CABFNP030000812">
    <property type="protein sequence ID" value="CAI6088048.1"/>
    <property type="molecule type" value="Genomic_DNA"/>
</dbReference>
<evidence type="ECO:0000256" key="4">
    <source>
        <dbReference type="ARBA" id="ARBA00023163"/>
    </source>
</evidence>
<evidence type="ECO:0000256" key="1">
    <source>
        <dbReference type="ARBA" id="ARBA00004123"/>
    </source>
</evidence>
<evidence type="ECO:0000256" key="6">
    <source>
        <dbReference type="SAM" id="MobiDB-lite"/>
    </source>
</evidence>
<dbReference type="PROSITE" id="PS00463">
    <property type="entry name" value="ZN2_CY6_FUNGAL_1"/>
    <property type="match status" value="1"/>
</dbReference>
<feature type="region of interest" description="Disordered" evidence="6">
    <location>
        <begin position="445"/>
        <end position="464"/>
    </location>
</feature>
<sequence length="655" mass="73713">MDPHSGPDTPSIRVFTRASKACRRCRRLRIRCFNGQGRPPCDPCHRAKHECEFPRRGEGDSDRSFRRPRTARAGAVPSTHTPDRTPDSADTSLTTDISFNNSLQNTLVPQPAGVGAIRPGWETLPPYDEVVEGVQTLTTSYFQLGFLPKVLFFEDIRKNKESIDVFLLFSILSVSARFTPSLVKRYQGGDAATEHFLSQATCLVQDRMFDPSLNSIQGFFLMSIAEWGNGDKNRSLIYMGIAVRLAGILRLHREDTYCLPQTASQQEVVYSEVARRTFWMLETFENLHSGSDSPIAFSYSDITVLLPCEEREFTFGARPQTRAALLGTPPAIKEPNLARLPSRSLFATLLQTHSLWGQVARLVSNDAPKIGAGHGPRLDPDDYQNLSKALADFESEVPEQHQWSVWNLRGFKIEGLDLAYLSAVMVLRLSNIILRRSYVHDMLNSQSRQSETHTSPSGDTGPPWSTVSEELFDNMLRLHEQIMAFFEYRFPDQGYPTLIVFCVYVCGSLANFLRQQPQICPRVAPQAMGILQQSIKGLSDLQSAWPLAKRWYRALCRAIDNPQPDMQVEPVLDVEPSHTTSGPSPAVEGYNPDEVACARMDVQFNDPFVSDSMFEVFETYLWGDMQGSLDNGVFGEVFPASSWNRVFFTQRPLLD</sequence>
<evidence type="ECO:0000313" key="9">
    <source>
        <dbReference type="Proteomes" id="UP001160390"/>
    </source>
</evidence>
<evidence type="ECO:0000313" key="8">
    <source>
        <dbReference type="EMBL" id="CAI6088048.1"/>
    </source>
</evidence>
<dbReference type="Proteomes" id="UP001160390">
    <property type="component" value="Unassembled WGS sequence"/>
</dbReference>
<organism evidence="8 9">
    <name type="scientific">Clonostachys chloroleuca</name>
    <dbReference type="NCBI Taxonomy" id="1926264"/>
    <lineage>
        <taxon>Eukaryota</taxon>
        <taxon>Fungi</taxon>
        <taxon>Dikarya</taxon>
        <taxon>Ascomycota</taxon>
        <taxon>Pezizomycotina</taxon>
        <taxon>Sordariomycetes</taxon>
        <taxon>Hypocreomycetidae</taxon>
        <taxon>Hypocreales</taxon>
        <taxon>Bionectriaceae</taxon>
        <taxon>Clonostachys</taxon>
    </lineage>
</organism>
<keyword evidence="9" id="KW-1185">Reference proteome</keyword>
<dbReference type="PROSITE" id="PS50048">
    <property type="entry name" value="ZN2_CY6_FUNGAL_2"/>
    <property type="match status" value="1"/>
</dbReference>